<evidence type="ECO:0000313" key="1">
    <source>
        <dbReference type="EMBL" id="AMY07319.1"/>
    </source>
</evidence>
<accession>A0A143PHT8</accession>
<dbReference type="EMBL" id="CP015136">
    <property type="protein sequence ID" value="AMY07319.1"/>
    <property type="molecule type" value="Genomic_DNA"/>
</dbReference>
<proteinExistence type="predicted"/>
<dbReference type="Proteomes" id="UP000076079">
    <property type="component" value="Chromosome"/>
</dbReference>
<protein>
    <submittedName>
        <fullName evidence="1">Uncharacterized protein</fullName>
    </submittedName>
</protein>
<name>A0A143PHT8_LUTPR</name>
<organism evidence="1 2">
    <name type="scientific">Luteitalea pratensis</name>
    <dbReference type="NCBI Taxonomy" id="1855912"/>
    <lineage>
        <taxon>Bacteria</taxon>
        <taxon>Pseudomonadati</taxon>
        <taxon>Acidobacteriota</taxon>
        <taxon>Vicinamibacteria</taxon>
        <taxon>Vicinamibacterales</taxon>
        <taxon>Vicinamibacteraceae</taxon>
        <taxon>Luteitalea</taxon>
    </lineage>
</organism>
<dbReference type="KEGG" id="abac:LuPra_00486"/>
<sequence length="332" mass="36462">MSGGLYRVGIRAEADTPATRGQYRGRMRLQRLAGGRFEWTANDVQAIGETSPADIGRAARALLDGAARARGDEAVARSALARTLPRASAQFGRLFRLEGLALQPDGDGATSIRLSVRLVPDGIRGVAPRYATFIERYVVPMRVSLVVADPVGVKWWAIEAAERLWTLRLRVRNGHLVPLDGRVDAQLPSRLRVMADLATRFGRFGVGARRVAANVSLTRTPGEVGLLATFLEEPDWQLPLLVETMLDSPLRYPFEAPGSDVAWTIREAPGGNVLARRYRARVSDSWILRWLSGMVNDAVGSFRDGAEREADRYHRACLLALRDDLATLDAAP</sequence>
<evidence type="ECO:0000313" key="2">
    <source>
        <dbReference type="Proteomes" id="UP000076079"/>
    </source>
</evidence>
<keyword evidence="2" id="KW-1185">Reference proteome</keyword>
<gene>
    <name evidence="1" type="ORF">LuPra_00486</name>
</gene>
<reference evidence="1 2" key="1">
    <citation type="journal article" date="2016" name="Genome Announc.">
        <title>First Complete Genome Sequence of a Subdivision 6 Acidobacterium Strain.</title>
        <authorList>
            <person name="Huang S."/>
            <person name="Vieira S."/>
            <person name="Bunk B."/>
            <person name="Riedel T."/>
            <person name="Sproer C."/>
            <person name="Overmann J."/>
        </authorList>
    </citation>
    <scope>NUCLEOTIDE SEQUENCE [LARGE SCALE GENOMIC DNA]</scope>
    <source>
        <strain evidence="2">DSM 100886 HEG_-6_39</strain>
    </source>
</reference>
<dbReference type="STRING" id="1855912.LuPra_00486"/>
<reference evidence="2" key="2">
    <citation type="submission" date="2016-04" db="EMBL/GenBank/DDBJ databases">
        <title>First Complete Genome Sequence of a Subdivision 6 Acidobacterium.</title>
        <authorList>
            <person name="Huang S."/>
            <person name="Vieira S."/>
            <person name="Bunk B."/>
            <person name="Riedel T."/>
            <person name="Sproeer C."/>
            <person name="Overmann J."/>
        </authorList>
    </citation>
    <scope>NUCLEOTIDE SEQUENCE [LARGE SCALE GENOMIC DNA]</scope>
    <source>
        <strain evidence="2">DSM 100886 HEG_-6_39</strain>
    </source>
</reference>
<dbReference type="AlphaFoldDB" id="A0A143PHT8"/>